<evidence type="ECO:0000313" key="3">
    <source>
        <dbReference type="EMBL" id="SIS08202.1"/>
    </source>
</evidence>
<dbReference type="Gene3D" id="3.90.226.10">
    <property type="entry name" value="2-enoyl-CoA Hydratase, Chain A, domain 1"/>
    <property type="match status" value="1"/>
</dbReference>
<dbReference type="RefSeq" id="WP_076609785.1">
    <property type="nucleotide sequence ID" value="NZ_FTNR01000010.1"/>
</dbReference>
<gene>
    <name evidence="3" type="ORF">SAMN05421752_11035</name>
</gene>
<dbReference type="SUPFAM" id="SSF52096">
    <property type="entry name" value="ClpP/crotonase"/>
    <property type="match status" value="1"/>
</dbReference>
<dbReference type="InterPro" id="IPR029045">
    <property type="entry name" value="ClpP/crotonase-like_dom_sf"/>
</dbReference>
<evidence type="ECO:0000256" key="2">
    <source>
        <dbReference type="RuleBase" id="RU003707"/>
    </source>
</evidence>
<reference evidence="4" key="1">
    <citation type="submission" date="2017-01" db="EMBL/GenBank/DDBJ databases">
        <authorList>
            <person name="Varghese N."/>
            <person name="Submissions S."/>
        </authorList>
    </citation>
    <scope>NUCLEOTIDE SEQUENCE [LARGE SCALE GENOMIC DNA]</scope>
    <source>
        <strain evidence="4">type strain: HArc-</strain>
    </source>
</reference>
<evidence type="ECO:0000313" key="4">
    <source>
        <dbReference type="Proteomes" id="UP000185936"/>
    </source>
</evidence>
<name>A0A1N7G6L0_9EURY</name>
<proteinExistence type="inferred from homology"/>
<keyword evidence="4" id="KW-1185">Reference proteome</keyword>
<dbReference type="PROSITE" id="PS00166">
    <property type="entry name" value="ENOYL_COA_HYDRATASE"/>
    <property type="match status" value="1"/>
</dbReference>
<dbReference type="GO" id="GO:0006635">
    <property type="term" value="P:fatty acid beta-oxidation"/>
    <property type="evidence" value="ECO:0007669"/>
    <property type="project" value="TreeGrafter"/>
</dbReference>
<accession>A0A1N7G6L0</accession>
<dbReference type="Proteomes" id="UP000185936">
    <property type="component" value="Unassembled WGS sequence"/>
</dbReference>
<dbReference type="InterPro" id="IPR001753">
    <property type="entry name" value="Enoyl-CoA_hydra/iso"/>
</dbReference>
<sequence>MIDVETDADRSLRTVTIDRPEARNALTVESLKALEAAIDDADEPVVYLRGNGPAFCAGADLETVSELEGDRERAIEFARLGQRVARTIEDSPAIVVAGIDGPARGGGLEFALACDVRVGTPDSTYGEPGVTFGLFGAWGGTVRLPRVIGEGDALEFALSGRAVDAEEARRMGLISRIEAEPRTVAEEIAANAPDTLAVLKRRIRDDRERATQERLEAQAFGDLVEAHADDIDALLE</sequence>
<organism evidence="3 4">
    <name type="scientific">Natronorubrum thiooxidans</name>
    <dbReference type="NCBI Taxonomy" id="308853"/>
    <lineage>
        <taxon>Archaea</taxon>
        <taxon>Methanobacteriati</taxon>
        <taxon>Methanobacteriota</taxon>
        <taxon>Stenosarchaea group</taxon>
        <taxon>Halobacteria</taxon>
        <taxon>Halobacteriales</taxon>
        <taxon>Natrialbaceae</taxon>
        <taxon>Natronorubrum</taxon>
    </lineage>
</organism>
<protein>
    <submittedName>
        <fullName evidence="3">Enoyl-CoA hydratase/carnithine racemase</fullName>
    </submittedName>
</protein>
<dbReference type="AlphaFoldDB" id="A0A1N7G6L0"/>
<dbReference type="InterPro" id="IPR018376">
    <property type="entry name" value="Enoyl-CoA_hyd/isom_CS"/>
</dbReference>
<comment type="similarity">
    <text evidence="1 2">Belongs to the enoyl-CoA hydratase/isomerase family.</text>
</comment>
<dbReference type="CDD" id="cd06558">
    <property type="entry name" value="crotonase-like"/>
    <property type="match status" value="1"/>
</dbReference>
<dbReference type="STRING" id="308853.SAMN05421752_11035"/>
<dbReference type="PANTHER" id="PTHR11941">
    <property type="entry name" value="ENOYL-COA HYDRATASE-RELATED"/>
    <property type="match status" value="1"/>
</dbReference>
<dbReference type="GO" id="GO:0003824">
    <property type="term" value="F:catalytic activity"/>
    <property type="evidence" value="ECO:0007669"/>
    <property type="project" value="InterPro"/>
</dbReference>
<dbReference type="Pfam" id="PF00378">
    <property type="entry name" value="ECH_1"/>
    <property type="match status" value="1"/>
</dbReference>
<dbReference type="OrthoDB" id="203755at2157"/>
<dbReference type="EMBL" id="FTNR01000010">
    <property type="protein sequence ID" value="SIS08202.1"/>
    <property type="molecule type" value="Genomic_DNA"/>
</dbReference>
<dbReference type="PANTHER" id="PTHR11941:SF54">
    <property type="entry name" value="ENOYL-COA HYDRATASE, MITOCHONDRIAL"/>
    <property type="match status" value="1"/>
</dbReference>
<evidence type="ECO:0000256" key="1">
    <source>
        <dbReference type="ARBA" id="ARBA00005254"/>
    </source>
</evidence>